<dbReference type="AlphaFoldDB" id="A0AAV7XD25"/>
<dbReference type="Proteomes" id="UP001075354">
    <property type="component" value="Chromosome 13"/>
</dbReference>
<dbReference type="GO" id="GO:0016020">
    <property type="term" value="C:membrane"/>
    <property type="evidence" value="ECO:0007669"/>
    <property type="project" value="UniProtKB-SubCell"/>
</dbReference>
<feature type="region of interest" description="Disordered" evidence="6">
    <location>
        <begin position="301"/>
        <end position="321"/>
    </location>
</feature>
<accession>A0AAV7XD25</accession>
<protein>
    <recommendedName>
        <fullName evidence="10">Transmembrane protein 245</fullName>
    </recommendedName>
</protein>
<evidence type="ECO:0000256" key="4">
    <source>
        <dbReference type="ARBA" id="ARBA00022989"/>
    </source>
</evidence>
<name>A0AAV7XD25_9NEOP</name>
<keyword evidence="5 7" id="KW-0472">Membrane</keyword>
<evidence type="ECO:0000313" key="8">
    <source>
        <dbReference type="EMBL" id="KAJ1521355.1"/>
    </source>
</evidence>
<keyword evidence="4 7" id="KW-1133">Transmembrane helix</keyword>
<evidence type="ECO:0000256" key="1">
    <source>
        <dbReference type="ARBA" id="ARBA00004141"/>
    </source>
</evidence>
<dbReference type="PANTHER" id="PTHR21716">
    <property type="entry name" value="TRANSMEMBRANE PROTEIN"/>
    <property type="match status" value="1"/>
</dbReference>
<feature type="transmembrane region" description="Helical" evidence="7">
    <location>
        <begin position="125"/>
        <end position="144"/>
    </location>
</feature>
<evidence type="ECO:0008006" key="10">
    <source>
        <dbReference type="Google" id="ProtNLM"/>
    </source>
</evidence>
<feature type="transmembrane region" description="Helical" evidence="7">
    <location>
        <begin position="718"/>
        <end position="738"/>
    </location>
</feature>
<feature type="transmembrane region" description="Helical" evidence="7">
    <location>
        <begin position="224"/>
        <end position="240"/>
    </location>
</feature>
<sequence>MASARANTFNNVWSFLGGSLGFQGHEKALKTALYNALAMLLLAVCSAACYALFFVLDPFMKPLLWALLLGSVLHPFKYSLVYSVKNWLDVLEARGTPIPVAFVMIPVSAFDRFSDRIGDLIYKYLRVIFYLSAAIPLALVLYGYTPQSCLCMLWRVAYALYALTNFVVNLSTGTVLVTYSCGYFSSLAVWWKPEFSSRFSIGTYVLWCLAAGFISQFVGSSYQVIAFLLLQSCYVLGYFYEKWSASDSYKVSKERHLSIVEALMKSASSSEQSSEVVPTQSLPIIPTENSDGDICVDSNKQAGGKDISESSDTSKVDGPENPIAPREIESHLRTQAVAAVRPTSLKSAPTESDRISSEGCLYVLGWTCLAVFVWNHMWLLHFLPLTILVYVIKNLGHYFGMWKWVSSQVKGLVNSLVVWGDVRKRVLCPPFVAGLLKMQSSLRVHILHSLRDSVDSAASVLVILALLVFLLSTTIFITVNVYAEGIHLVQVAGNAINSTLSNNQEILALLPEGVQEKLHLVLDNAYLYGRQSISNMVHAMLKNADADKADLLEQRVLELWDRVYQAWMMTSTDVPGSYGPKVSSSAVYASWENFLDGVMKTPELLNLDGLMQFGKENVGMLTSLLESLWDILRGNVSLLFQSSVTIFSVVLGGGSAVINFIINSVVFFTALFYLLSSSGCIYRPVELVASFSPSSGNQIAIAIDGAVGDVFRASFKMAVFHGLWAWLIHTLFGVKVVYLPSVLAALLGVVPFLGTYWACIPAVLELWLAQGHSMLALVMVLAFYIPTSWVNGLVYEEIKGGHPYLTGLSVAGGVYCMGSEGAIFGPLLLCCVFVALNISSTLMKEPSLSHISPLNMLR</sequence>
<evidence type="ECO:0000256" key="2">
    <source>
        <dbReference type="ARBA" id="ARBA00009773"/>
    </source>
</evidence>
<comment type="caution">
    <text evidence="8">The sequence shown here is derived from an EMBL/GenBank/DDBJ whole genome shotgun (WGS) entry which is preliminary data.</text>
</comment>
<feature type="transmembrane region" description="Helical" evidence="7">
    <location>
        <begin position="32"/>
        <end position="56"/>
    </location>
</feature>
<evidence type="ECO:0000313" key="9">
    <source>
        <dbReference type="Proteomes" id="UP001075354"/>
    </source>
</evidence>
<feature type="transmembrane region" description="Helical" evidence="7">
    <location>
        <begin position="744"/>
        <end position="767"/>
    </location>
</feature>
<comment type="similarity">
    <text evidence="2">Belongs to the autoinducer-2 exporter (AI-2E) (TC 2.A.86) family.</text>
</comment>
<evidence type="ECO:0000256" key="6">
    <source>
        <dbReference type="SAM" id="MobiDB-lite"/>
    </source>
</evidence>
<reference evidence="8" key="1">
    <citation type="submission" date="2022-12" db="EMBL/GenBank/DDBJ databases">
        <title>Chromosome-level genome assembly of the bean flower thrips Megalurothrips usitatus.</title>
        <authorList>
            <person name="Ma L."/>
            <person name="Liu Q."/>
            <person name="Li H."/>
            <person name="Cai W."/>
        </authorList>
    </citation>
    <scope>NUCLEOTIDE SEQUENCE</scope>
    <source>
        <strain evidence="8">Cailab_2022a</strain>
    </source>
</reference>
<feature type="transmembrane region" description="Helical" evidence="7">
    <location>
        <begin position="63"/>
        <end position="84"/>
    </location>
</feature>
<keyword evidence="3 7" id="KW-0812">Transmembrane</keyword>
<dbReference type="InterPro" id="IPR002549">
    <property type="entry name" value="AI-2E-like"/>
</dbReference>
<gene>
    <name evidence="8" type="ORF">ONE63_003031</name>
</gene>
<feature type="transmembrane region" description="Helical" evidence="7">
    <location>
        <begin position="657"/>
        <end position="675"/>
    </location>
</feature>
<feature type="transmembrane region" description="Helical" evidence="7">
    <location>
        <begin position="774"/>
        <end position="792"/>
    </location>
</feature>
<feature type="transmembrane region" description="Helical" evidence="7">
    <location>
        <begin position="812"/>
        <end position="836"/>
    </location>
</feature>
<dbReference type="PANTHER" id="PTHR21716:SF4">
    <property type="entry name" value="TRANSMEMBRANE PROTEIN 245"/>
    <property type="match status" value="1"/>
</dbReference>
<feature type="transmembrane region" description="Helical" evidence="7">
    <location>
        <begin position="361"/>
        <end position="392"/>
    </location>
</feature>
<dbReference type="EMBL" id="JAPTSV010000013">
    <property type="protein sequence ID" value="KAJ1521355.1"/>
    <property type="molecule type" value="Genomic_DNA"/>
</dbReference>
<feature type="transmembrane region" description="Helical" evidence="7">
    <location>
        <begin position="156"/>
        <end position="179"/>
    </location>
</feature>
<feature type="compositionally biased region" description="Basic and acidic residues" evidence="6">
    <location>
        <begin position="306"/>
        <end position="318"/>
    </location>
</feature>
<proteinExistence type="inferred from homology"/>
<keyword evidence="9" id="KW-1185">Reference proteome</keyword>
<comment type="subcellular location">
    <subcellularLocation>
        <location evidence="1">Membrane</location>
        <topology evidence="1">Multi-pass membrane protein</topology>
    </subcellularLocation>
</comment>
<feature type="transmembrane region" description="Helical" evidence="7">
    <location>
        <begin position="199"/>
        <end position="218"/>
    </location>
</feature>
<evidence type="ECO:0000256" key="7">
    <source>
        <dbReference type="SAM" id="Phobius"/>
    </source>
</evidence>
<organism evidence="8 9">
    <name type="scientific">Megalurothrips usitatus</name>
    <name type="common">bean blossom thrips</name>
    <dbReference type="NCBI Taxonomy" id="439358"/>
    <lineage>
        <taxon>Eukaryota</taxon>
        <taxon>Metazoa</taxon>
        <taxon>Ecdysozoa</taxon>
        <taxon>Arthropoda</taxon>
        <taxon>Hexapoda</taxon>
        <taxon>Insecta</taxon>
        <taxon>Pterygota</taxon>
        <taxon>Neoptera</taxon>
        <taxon>Paraneoptera</taxon>
        <taxon>Thysanoptera</taxon>
        <taxon>Terebrantia</taxon>
        <taxon>Thripoidea</taxon>
        <taxon>Thripidae</taxon>
        <taxon>Megalurothrips</taxon>
    </lineage>
</organism>
<evidence type="ECO:0000256" key="5">
    <source>
        <dbReference type="ARBA" id="ARBA00023136"/>
    </source>
</evidence>
<evidence type="ECO:0000256" key="3">
    <source>
        <dbReference type="ARBA" id="ARBA00022692"/>
    </source>
</evidence>
<dbReference type="Pfam" id="PF01594">
    <property type="entry name" value="AI-2E_transport"/>
    <property type="match status" value="1"/>
</dbReference>
<feature type="transmembrane region" description="Helical" evidence="7">
    <location>
        <begin position="457"/>
        <end position="483"/>
    </location>
</feature>